<dbReference type="SMART" id="SM00382">
    <property type="entry name" value="AAA"/>
    <property type="match status" value="1"/>
</dbReference>
<dbReference type="InterPro" id="IPR003593">
    <property type="entry name" value="AAA+_ATPase"/>
</dbReference>
<organism evidence="2 3">
    <name type="scientific">Fructobacillus cardui</name>
    <dbReference type="NCBI Taxonomy" id="2893170"/>
    <lineage>
        <taxon>Bacteria</taxon>
        <taxon>Bacillati</taxon>
        <taxon>Bacillota</taxon>
        <taxon>Bacilli</taxon>
        <taxon>Lactobacillales</taxon>
        <taxon>Lactobacillaceae</taxon>
        <taxon>Fructobacillus</taxon>
    </lineage>
</organism>
<name>A0ABM9MVM6_9LACO</name>
<feature type="domain" description="AAA+ ATPase" evidence="1">
    <location>
        <begin position="111"/>
        <end position="257"/>
    </location>
</feature>
<dbReference type="CDD" id="cd00009">
    <property type="entry name" value="AAA"/>
    <property type="match status" value="1"/>
</dbReference>
<evidence type="ECO:0000259" key="1">
    <source>
        <dbReference type="SMART" id="SM00382"/>
    </source>
</evidence>
<dbReference type="Gene3D" id="3.40.50.300">
    <property type="entry name" value="P-loop containing nucleotide triphosphate hydrolases"/>
    <property type="match status" value="1"/>
</dbReference>
<evidence type="ECO:0000313" key="2">
    <source>
        <dbReference type="EMBL" id="CAK1243318.1"/>
    </source>
</evidence>
<proteinExistence type="predicted"/>
<dbReference type="SUPFAM" id="SSF52540">
    <property type="entry name" value="P-loop containing nucleoside triphosphate hydrolases"/>
    <property type="match status" value="1"/>
</dbReference>
<accession>A0ABM9MVM6</accession>
<keyword evidence="3" id="KW-1185">Reference proteome</keyword>
<gene>
    <name evidence="2" type="ORF">R82641_BJNNKPBH_00867</name>
</gene>
<dbReference type="EMBL" id="CAUZLY010000007">
    <property type="protein sequence ID" value="CAK1243318.1"/>
    <property type="molecule type" value="Genomic_DNA"/>
</dbReference>
<dbReference type="InterPro" id="IPR027417">
    <property type="entry name" value="P-loop_NTPase"/>
</dbReference>
<comment type="caution">
    <text evidence="2">The sequence shown here is derived from an EMBL/GenBank/DDBJ whole genome shotgun (WGS) entry which is preliminary data.</text>
</comment>
<dbReference type="Pfam" id="PF01695">
    <property type="entry name" value="IstB_IS21"/>
    <property type="match status" value="1"/>
</dbReference>
<dbReference type="RefSeq" id="WP_338347998.1">
    <property type="nucleotide sequence ID" value="NZ_CAUZLY010000007.1"/>
</dbReference>
<dbReference type="Proteomes" id="UP001314200">
    <property type="component" value="Unassembled WGS sequence"/>
</dbReference>
<reference evidence="2 3" key="1">
    <citation type="submission" date="2023-10" db="EMBL/GenBank/DDBJ databases">
        <authorList>
            <person name="Botero Cardona J."/>
        </authorList>
    </citation>
    <scope>NUCLEOTIDE SEQUENCE [LARGE SCALE GENOMIC DNA]</scope>
    <source>
        <strain evidence="2 3">R-82641</strain>
    </source>
</reference>
<protein>
    <submittedName>
        <fullName evidence="2">DNA replication protein DnaC (DnaC)</fullName>
    </submittedName>
</protein>
<evidence type="ECO:0000313" key="3">
    <source>
        <dbReference type="Proteomes" id="UP001314200"/>
    </source>
</evidence>
<sequence length="274" mass="30873">MESLANAMKGIESSFETVPAYKRAKQKLSGLNDEEMKTYIKMREAKADQEAYQKLKASEHKKFETWSIWGGGGRQKFDFNHWDPQQQENVAKAEELKLKARKLTKRVMDGSGLNILLAGNAGTGKTALTLAMVQALKEHSDKTVMFVSTVALSDKVHNFNDYQQQERLRYAKELMKKVDVLVLDDFGSEAGGMGNSGKQASEPMQKFMYELAEARQAKDEYGKRTKTNIVTTNQKISGDANSLDRSYNPKIISRLIAKKEANQLIFGGMEDLRE</sequence>
<dbReference type="InterPro" id="IPR002611">
    <property type="entry name" value="IstB_ATP-bd"/>
</dbReference>